<dbReference type="Pfam" id="PF00147">
    <property type="entry name" value="Fibrinogen_C"/>
    <property type="match status" value="1"/>
</dbReference>
<evidence type="ECO:0000259" key="1">
    <source>
        <dbReference type="PROSITE" id="PS51406"/>
    </source>
</evidence>
<dbReference type="PANTHER" id="PTHR19143">
    <property type="entry name" value="FIBRINOGEN/TENASCIN/ANGIOPOEITIN"/>
    <property type="match status" value="1"/>
</dbReference>
<evidence type="ECO:0000313" key="3">
    <source>
        <dbReference type="Proteomes" id="UP001059596"/>
    </source>
</evidence>
<sequence>MTIQKRFDGSLSFDRKWEDYKIGFGHIQSEFFIGLEAINRITERHQHELLISITDINGQSAHALYENFQIGRENEGYALKSLGKYSGLAGDFLSHQLHKKFTTLDKNNDANYNLNCARDGNGGYWYNGCMDKNLNAKYYASGFPWGQTMLRSIIMMIRPK</sequence>
<dbReference type="InterPro" id="IPR014716">
    <property type="entry name" value="Fibrinogen_a/b/g_C_1"/>
</dbReference>
<dbReference type="SMART" id="SM00186">
    <property type="entry name" value="FBG"/>
    <property type="match status" value="1"/>
</dbReference>
<name>A0A9P9YVP6_9MUSC</name>
<accession>A0A9P9YVP6</accession>
<dbReference type="Proteomes" id="UP001059596">
    <property type="component" value="Unassembled WGS sequence"/>
</dbReference>
<comment type="caution">
    <text evidence="2">The sequence shown here is derived from an EMBL/GenBank/DDBJ whole genome shotgun (WGS) entry which is preliminary data.</text>
</comment>
<evidence type="ECO:0000313" key="2">
    <source>
        <dbReference type="EMBL" id="KAI8043753.1"/>
    </source>
</evidence>
<dbReference type="Gene3D" id="3.90.215.10">
    <property type="entry name" value="Gamma Fibrinogen, chain A, domain 1"/>
    <property type="match status" value="1"/>
</dbReference>
<dbReference type="InterPro" id="IPR050373">
    <property type="entry name" value="Fibrinogen_C-term_domain"/>
</dbReference>
<protein>
    <recommendedName>
        <fullName evidence="1">Fibrinogen C-terminal domain-containing protein</fullName>
    </recommendedName>
</protein>
<keyword evidence="3" id="KW-1185">Reference proteome</keyword>
<dbReference type="InterPro" id="IPR036056">
    <property type="entry name" value="Fibrinogen-like_C"/>
</dbReference>
<dbReference type="GO" id="GO:0005615">
    <property type="term" value="C:extracellular space"/>
    <property type="evidence" value="ECO:0007669"/>
    <property type="project" value="TreeGrafter"/>
</dbReference>
<feature type="domain" description="Fibrinogen C-terminal" evidence="1">
    <location>
        <begin position="1"/>
        <end position="160"/>
    </location>
</feature>
<proteinExistence type="predicted"/>
<dbReference type="AlphaFoldDB" id="A0A9P9YVP6"/>
<dbReference type="InterPro" id="IPR002181">
    <property type="entry name" value="Fibrinogen_a/b/g_C_dom"/>
</dbReference>
<dbReference type="PROSITE" id="PS51406">
    <property type="entry name" value="FIBRINOGEN_C_2"/>
    <property type="match status" value="1"/>
</dbReference>
<dbReference type="PANTHER" id="PTHR19143:SF327">
    <property type="entry name" value="FI21813P1-RELATED"/>
    <property type="match status" value="1"/>
</dbReference>
<dbReference type="SUPFAM" id="SSF56496">
    <property type="entry name" value="Fibrinogen C-terminal domain-like"/>
    <property type="match status" value="1"/>
</dbReference>
<reference evidence="2" key="1">
    <citation type="journal article" date="2023" name="Genome Biol. Evol.">
        <title>Long-read-based Genome Assembly of Drosophila gunungcola Reveals Fewer Chemosensory Genes in Flower-breeding Species.</title>
        <authorList>
            <person name="Negi A."/>
            <person name="Liao B.Y."/>
            <person name="Yeh S.D."/>
        </authorList>
    </citation>
    <scope>NUCLEOTIDE SEQUENCE</scope>
    <source>
        <strain evidence="2">Sukarami</strain>
    </source>
</reference>
<organism evidence="2 3">
    <name type="scientific">Drosophila gunungcola</name>
    <name type="common">fruit fly</name>
    <dbReference type="NCBI Taxonomy" id="103775"/>
    <lineage>
        <taxon>Eukaryota</taxon>
        <taxon>Metazoa</taxon>
        <taxon>Ecdysozoa</taxon>
        <taxon>Arthropoda</taxon>
        <taxon>Hexapoda</taxon>
        <taxon>Insecta</taxon>
        <taxon>Pterygota</taxon>
        <taxon>Neoptera</taxon>
        <taxon>Endopterygota</taxon>
        <taxon>Diptera</taxon>
        <taxon>Brachycera</taxon>
        <taxon>Muscomorpha</taxon>
        <taxon>Ephydroidea</taxon>
        <taxon>Drosophilidae</taxon>
        <taxon>Drosophila</taxon>
        <taxon>Sophophora</taxon>
    </lineage>
</organism>
<gene>
    <name evidence="2" type="ORF">M5D96_005091</name>
</gene>
<dbReference type="EMBL" id="JAMKOV010000002">
    <property type="protein sequence ID" value="KAI8043753.1"/>
    <property type="molecule type" value="Genomic_DNA"/>
</dbReference>